<comment type="caution">
    <text evidence="11">The sequence shown here is derived from an EMBL/GenBank/DDBJ whole genome shotgun (WGS) entry which is preliminary data.</text>
</comment>
<dbReference type="InterPro" id="IPR033728">
    <property type="entry name" value="ThrRS_core"/>
</dbReference>
<sequence length="639" mass="73630">MTKKLISIKYNNEIIQAPINTLPITISKEHNPNHKDTIICKMNKELYDLLRPLEKDCEIEFLTFEDDEAKSVFWHSSAHLLGCALTRLFPECRLSSGPPTEEGFYYDVKLDNPISQSDYARIETTLASIIKSKHRFNRAEKTKEELKTLFKDNKYKLHYIEQGVKESSTIYEVGGFIDLCRGPHVTDSSIIKEIKITHHGSSYFLGDSANDSLQRIYGISFPRKGMLAEWLHLREEASKRDHRKVGVECDLFFFHKYSPGGCFFLPDGAFIYNKLIEFMRSEYKKRGFKEVITPNLFNTELWEESGHLQNYKEDMFLLDVDGMEYALKPMNCPGHCIMFRNSERSFRELPLRLADFGVLHRNELSGTLTGLTRVRRFQQDDAHIFCQLAQVEQEIRGCLDFIDYVYGIFGFTYELKLSTRPEKFLGEIAQWEKAEDSLKKALEAMNFPYTLNEGDGAFYGPKIDIVLKDALKRKIQCATIQLDFQLPLRFKLRYKLSDGSYGTPVIIHRAILGSVERMIAILLESFGKRLPFWLTPRQIAIIPIGASEYASEVASQLNDFQVKIFDDSALTLNKRIMRAETMGFNLILVVGVKEMENRTVAVRGYKTSLNIGTFKDIIVEMAANKISFEEVLMNKSMKI</sequence>
<dbReference type="SMART" id="SM00863">
    <property type="entry name" value="tRNA_SAD"/>
    <property type="match status" value="1"/>
</dbReference>
<dbReference type="EMBL" id="SBIQ01000001">
    <property type="protein sequence ID" value="KAF7684783.1"/>
    <property type="molecule type" value="Genomic_DNA"/>
</dbReference>
<evidence type="ECO:0000256" key="4">
    <source>
        <dbReference type="ARBA" id="ARBA00022741"/>
    </source>
</evidence>
<keyword evidence="5" id="KW-0067">ATP-binding</keyword>
<feature type="domain" description="Aminoacyl-transfer RNA synthetases class-II family profile" evidence="10">
    <location>
        <begin position="266"/>
        <end position="531"/>
    </location>
</feature>
<dbReference type="SUPFAM" id="SSF55681">
    <property type="entry name" value="Class II aaRS and biotin synthetases"/>
    <property type="match status" value="1"/>
</dbReference>
<keyword evidence="4" id="KW-0547">Nucleotide-binding</keyword>
<dbReference type="Pfam" id="PF00587">
    <property type="entry name" value="tRNA-synt_2b"/>
    <property type="match status" value="1"/>
</dbReference>
<evidence type="ECO:0000259" key="10">
    <source>
        <dbReference type="PROSITE" id="PS50862"/>
    </source>
</evidence>
<dbReference type="Gene3D" id="3.30.930.10">
    <property type="entry name" value="Bira Bifunctional Protein, Domain 2"/>
    <property type="match status" value="1"/>
</dbReference>
<dbReference type="PANTHER" id="PTHR11451:SF44">
    <property type="entry name" value="THREONINE--TRNA LIGASE, CHLOROPLASTIC_MITOCHONDRIAL 2"/>
    <property type="match status" value="1"/>
</dbReference>
<dbReference type="InterPro" id="IPR018163">
    <property type="entry name" value="Thr/Ala-tRNA-synth_IIc_edit"/>
</dbReference>
<accession>A0ABQ7I2Y6</accession>
<evidence type="ECO:0000256" key="1">
    <source>
        <dbReference type="ARBA" id="ARBA00008226"/>
    </source>
</evidence>
<evidence type="ECO:0000256" key="2">
    <source>
        <dbReference type="ARBA" id="ARBA00013163"/>
    </source>
</evidence>
<dbReference type="InterPro" id="IPR002320">
    <property type="entry name" value="Thr-tRNA-ligase_IIa"/>
</dbReference>
<dbReference type="CDD" id="cd00771">
    <property type="entry name" value="ThrRS_core"/>
    <property type="match status" value="1"/>
</dbReference>
<evidence type="ECO:0000256" key="9">
    <source>
        <dbReference type="ARBA" id="ARBA00049515"/>
    </source>
</evidence>
<evidence type="ECO:0000313" key="11">
    <source>
        <dbReference type="EMBL" id="KAF7684783.1"/>
    </source>
</evidence>
<dbReference type="Gene3D" id="3.40.50.800">
    <property type="entry name" value="Anticodon-binding domain"/>
    <property type="match status" value="1"/>
</dbReference>
<dbReference type="EC" id="6.1.1.3" evidence="2"/>
<evidence type="ECO:0000313" key="12">
    <source>
        <dbReference type="Proteomes" id="UP001516464"/>
    </source>
</evidence>
<dbReference type="InterPro" id="IPR006195">
    <property type="entry name" value="aa-tRNA-synth_II"/>
</dbReference>
<evidence type="ECO:0000256" key="8">
    <source>
        <dbReference type="ARBA" id="ARBA00031900"/>
    </source>
</evidence>
<keyword evidence="7" id="KW-0030">Aminoacyl-tRNA synthetase</keyword>
<keyword evidence="6" id="KW-0648">Protein biosynthesis</keyword>
<keyword evidence="12" id="KW-1185">Reference proteome</keyword>
<gene>
    <name evidence="11" type="ORF">TCON_0008</name>
</gene>
<dbReference type="PRINTS" id="PR01047">
    <property type="entry name" value="TRNASYNTHTHR"/>
</dbReference>
<dbReference type="Proteomes" id="UP001516464">
    <property type="component" value="Unassembled WGS sequence"/>
</dbReference>
<name>A0ABQ7I2Y6_9MICR</name>
<protein>
    <recommendedName>
        <fullName evidence="2">threonine--tRNA ligase</fullName>
        <ecNumber evidence="2">6.1.1.3</ecNumber>
    </recommendedName>
    <alternativeName>
        <fullName evidence="8">Threonyl-tRNA synthetase</fullName>
    </alternativeName>
</protein>
<dbReference type="NCBIfam" id="TIGR00418">
    <property type="entry name" value="thrS"/>
    <property type="match status" value="1"/>
</dbReference>
<comment type="similarity">
    <text evidence="1">Belongs to the class-II aminoacyl-tRNA synthetase family.</text>
</comment>
<reference evidence="11 12" key="1">
    <citation type="submission" date="2019-01" db="EMBL/GenBank/DDBJ databases">
        <title>Genomes sequencing and comparative genomics of infectious freshwater microsporidia, Cucumispora dikerogammari and Thelohania contejeani.</title>
        <authorList>
            <person name="Cormier A."/>
            <person name="Giraud I."/>
            <person name="Wattier R."/>
            <person name="Teixeira M."/>
            <person name="Grandjean F."/>
            <person name="Rigaud T."/>
            <person name="Cordaux R."/>
        </authorList>
    </citation>
    <scope>NUCLEOTIDE SEQUENCE [LARGE SCALE GENOMIC DNA]</scope>
    <source>
        <strain evidence="11">T1</strain>
        <tissue evidence="11">Spores</tissue>
    </source>
</reference>
<dbReference type="Pfam" id="PF03129">
    <property type="entry name" value="HGTP_anticodon"/>
    <property type="match status" value="1"/>
</dbReference>
<dbReference type="InterPro" id="IPR004154">
    <property type="entry name" value="Anticodon-bd"/>
</dbReference>
<dbReference type="Gene3D" id="3.30.980.10">
    <property type="entry name" value="Threonyl-trna Synthetase, Chain A, domain 2"/>
    <property type="match status" value="1"/>
</dbReference>
<proteinExistence type="inferred from homology"/>
<dbReference type="InterPro" id="IPR012675">
    <property type="entry name" value="Beta-grasp_dom_sf"/>
</dbReference>
<evidence type="ECO:0000256" key="6">
    <source>
        <dbReference type="ARBA" id="ARBA00022917"/>
    </source>
</evidence>
<dbReference type="InterPro" id="IPR012947">
    <property type="entry name" value="tRNA_SAD"/>
</dbReference>
<dbReference type="SUPFAM" id="SSF55186">
    <property type="entry name" value="ThrRS/AlaRS common domain"/>
    <property type="match status" value="1"/>
</dbReference>
<dbReference type="CDD" id="cd01667">
    <property type="entry name" value="TGS_ThrRS"/>
    <property type="match status" value="1"/>
</dbReference>
<dbReference type="Gene3D" id="3.10.20.30">
    <property type="match status" value="1"/>
</dbReference>
<evidence type="ECO:0000256" key="3">
    <source>
        <dbReference type="ARBA" id="ARBA00022598"/>
    </source>
</evidence>
<evidence type="ECO:0000256" key="7">
    <source>
        <dbReference type="ARBA" id="ARBA00023146"/>
    </source>
</evidence>
<dbReference type="GO" id="GO:0016874">
    <property type="term" value="F:ligase activity"/>
    <property type="evidence" value="ECO:0007669"/>
    <property type="project" value="UniProtKB-KW"/>
</dbReference>
<dbReference type="PANTHER" id="PTHR11451">
    <property type="entry name" value="THREONINE-TRNA LIGASE"/>
    <property type="match status" value="1"/>
</dbReference>
<organism evidence="11 12">
    <name type="scientific">Astathelohania contejeani</name>
    <dbReference type="NCBI Taxonomy" id="164912"/>
    <lineage>
        <taxon>Eukaryota</taxon>
        <taxon>Fungi</taxon>
        <taxon>Fungi incertae sedis</taxon>
        <taxon>Microsporidia</taxon>
        <taxon>Astathelohaniidae</taxon>
        <taxon>Astathelohania</taxon>
    </lineage>
</organism>
<keyword evidence="3 11" id="KW-0436">Ligase</keyword>
<dbReference type="InterPro" id="IPR002314">
    <property type="entry name" value="aa-tRNA-synt_IIb"/>
</dbReference>
<dbReference type="PROSITE" id="PS50862">
    <property type="entry name" value="AA_TRNA_LIGASE_II"/>
    <property type="match status" value="1"/>
</dbReference>
<dbReference type="SUPFAM" id="SSF52954">
    <property type="entry name" value="Class II aaRS ABD-related"/>
    <property type="match status" value="1"/>
</dbReference>
<dbReference type="InterPro" id="IPR045864">
    <property type="entry name" value="aa-tRNA-synth_II/BPL/LPL"/>
</dbReference>
<dbReference type="Pfam" id="PF07973">
    <property type="entry name" value="tRNA_SAD"/>
    <property type="match status" value="1"/>
</dbReference>
<comment type="catalytic activity">
    <reaction evidence="9">
        <text>tRNA(Thr) + L-threonine + ATP = L-threonyl-tRNA(Thr) + AMP + diphosphate + H(+)</text>
        <dbReference type="Rhea" id="RHEA:24624"/>
        <dbReference type="Rhea" id="RHEA-COMP:9670"/>
        <dbReference type="Rhea" id="RHEA-COMP:9704"/>
        <dbReference type="ChEBI" id="CHEBI:15378"/>
        <dbReference type="ChEBI" id="CHEBI:30616"/>
        <dbReference type="ChEBI" id="CHEBI:33019"/>
        <dbReference type="ChEBI" id="CHEBI:57926"/>
        <dbReference type="ChEBI" id="CHEBI:78442"/>
        <dbReference type="ChEBI" id="CHEBI:78534"/>
        <dbReference type="ChEBI" id="CHEBI:456215"/>
        <dbReference type="EC" id="6.1.1.3"/>
    </reaction>
</comment>
<dbReference type="HAMAP" id="MF_00184">
    <property type="entry name" value="Thr_tRNA_synth"/>
    <property type="match status" value="1"/>
</dbReference>
<dbReference type="InterPro" id="IPR036621">
    <property type="entry name" value="Anticodon-bd_dom_sf"/>
</dbReference>
<evidence type="ECO:0000256" key="5">
    <source>
        <dbReference type="ARBA" id="ARBA00022840"/>
    </source>
</evidence>